<dbReference type="GO" id="GO:0005829">
    <property type="term" value="C:cytosol"/>
    <property type="evidence" value="ECO:0007669"/>
    <property type="project" value="TreeGrafter"/>
</dbReference>
<comment type="caution">
    <text evidence="3">The sequence shown here is derived from an EMBL/GenBank/DDBJ whole genome shotgun (WGS) entry which is preliminary data.</text>
</comment>
<protein>
    <recommendedName>
        <fullName evidence="5">Lipopolysaccharide heptosyltransferase family protein</fullName>
    </recommendedName>
</protein>
<dbReference type="GO" id="GO:0009244">
    <property type="term" value="P:lipopolysaccharide core region biosynthetic process"/>
    <property type="evidence" value="ECO:0007669"/>
    <property type="project" value="TreeGrafter"/>
</dbReference>
<dbReference type="InterPro" id="IPR051199">
    <property type="entry name" value="LPS_LOS_Heptosyltrfase"/>
</dbReference>
<keyword evidence="4" id="KW-1185">Reference proteome</keyword>
<evidence type="ECO:0000313" key="3">
    <source>
        <dbReference type="EMBL" id="KMK51085.1"/>
    </source>
</evidence>
<dbReference type="PATRIC" id="fig|67855.3.peg.1691"/>
<dbReference type="CDD" id="cd03789">
    <property type="entry name" value="GT9_LPS_heptosyltransferase"/>
    <property type="match status" value="1"/>
</dbReference>
<dbReference type="Gene3D" id="3.40.50.2000">
    <property type="entry name" value="Glycogen Phosphorylase B"/>
    <property type="match status" value="2"/>
</dbReference>
<dbReference type="STRING" id="67855.RO21_08115"/>
<sequence>MKKLLVIRNDKIGDFMLCFPAFAMLKQSMPNLEITALVPSYTAPLAELCPFIDKVIVDTADKNSRAEQQRILQAVRSAQFDATICFVSDWYNAKLTWRSSIAYRLAPATKLFQLLYNHRLTQRRSRSEKAESAYNLDLARRFLRDHNQPVIEPDTPFLSFSPTTVAAQKAKLVAQLGLDQDQKWLFVHVGTGGSATNLSLHQYAKLIQGILAQFDCQVILTAGPNESEKALALQQLIAHPSVAVYDKNDGLTDFCHSLACADLFIAGSTGPLHICGALNIATIGFYPSRRSALPRRWRPINDADKHIAFMPPLGKKTEKNLTLIAISEALTEILPFIQHCWQTKA</sequence>
<dbReference type="Proteomes" id="UP000036270">
    <property type="component" value="Unassembled WGS sequence"/>
</dbReference>
<dbReference type="PANTHER" id="PTHR30160:SF15">
    <property type="entry name" value="GLYCOSYLTRANSFERASE HI_0523-RELATED"/>
    <property type="match status" value="1"/>
</dbReference>
<keyword evidence="1" id="KW-0328">Glycosyltransferase</keyword>
<organism evidence="3 4">
    <name type="scientific">Muribacter muris</name>
    <dbReference type="NCBI Taxonomy" id="67855"/>
    <lineage>
        <taxon>Bacteria</taxon>
        <taxon>Pseudomonadati</taxon>
        <taxon>Pseudomonadota</taxon>
        <taxon>Gammaproteobacteria</taxon>
        <taxon>Pasteurellales</taxon>
        <taxon>Pasteurellaceae</taxon>
        <taxon>Muribacter</taxon>
    </lineage>
</organism>
<proteinExistence type="predicted"/>
<dbReference type="AlphaFoldDB" id="A0A0J5P5P0"/>
<dbReference type="InterPro" id="IPR002201">
    <property type="entry name" value="Glyco_trans_9"/>
</dbReference>
<reference evidence="3 4" key="1">
    <citation type="submission" date="2014-12" db="EMBL/GenBank/DDBJ databases">
        <title>Reclassification of Actinobacillus muris as Muribacter muris.</title>
        <authorList>
            <person name="Christensen H."/>
            <person name="Nicklas W."/>
            <person name="Bisgaard M."/>
        </authorList>
    </citation>
    <scope>NUCLEOTIDE SEQUENCE [LARGE SCALE GENOMIC DNA]</scope>
    <source>
        <strain evidence="3 4">Ackerman80-443D</strain>
    </source>
</reference>
<evidence type="ECO:0000256" key="1">
    <source>
        <dbReference type="ARBA" id="ARBA00022676"/>
    </source>
</evidence>
<keyword evidence="2" id="KW-0808">Transferase</keyword>
<dbReference type="EMBL" id="JWIZ01000050">
    <property type="protein sequence ID" value="KMK51085.1"/>
    <property type="molecule type" value="Genomic_DNA"/>
</dbReference>
<evidence type="ECO:0008006" key="5">
    <source>
        <dbReference type="Google" id="ProtNLM"/>
    </source>
</evidence>
<accession>A0A0J5P5P0</accession>
<name>A0A0J5P5P0_9PAST</name>
<dbReference type="GO" id="GO:0008713">
    <property type="term" value="F:ADP-heptose-lipopolysaccharide heptosyltransferase activity"/>
    <property type="evidence" value="ECO:0007669"/>
    <property type="project" value="TreeGrafter"/>
</dbReference>
<dbReference type="RefSeq" id="WP_047977297.1">
    <property type="nucleotide sequence ID" value="NZ_JWIZ01000050.1"/>
</dbReference>
<gene>
    <name evidence="3" type="ORF">RO21_08115</name>
</gene>
<dbReference type="Pfam" id="PF01075">
    <property type="entry name" value="Glyco_transf_9"/>
    <property type="match status" value="1"/>
</dbReference>
<dbReference type="PANTHER" id="PTHR30160">
    <property type="entry name" value="TETRAACYLDISACCHARIDE 4'-KINASE-RELATED"/>
    <property type="match status" value="1"/>
</dbReference>
<dbReference type="SUPFAM" id="SSF53756">
    <property type="entry name" value="UDP-Glycosyltransferase/glycogen phosphorylase"/>
    <property type="match status" value="1"/>
</dbReference>
<evidence type="ECO:0000256" key="2">
    <source>
        <dbReference type="ARBA" id="ARBA00022679"/>
    </source>
</evidence>
<evidence type="ECO:0000313" key="4">
    <source>
        <dbReference type="Proteomes" id="UP000036270"/>
    </source>
</evidence>